<dbReference type="EMBL" id="CDNC01000034">
    <property type="protein sequence ID" value="CEM62637.1"/>
    <property type="molecule type" value="Genomic_DNA"/>
</dbReference>
<dbReference type="Proteomes" id="UP000323594">
    <property type="component" value="Chromosome"/>
</dbReference>
<evidence type="ECO:0008006" key="5">
    <source>
        <dbReference type="Google" id="ProtNLM"/>
    </source>
</evidence>
<reference evidence="1" key="2">
    <citation type="submission" date="2015-01" db="EMBL/GenBank/DDBJ databases">
        <authorList>
            <person name="Xiang T."/>
            <person name="Song Y."/>
            <person name="Huang L."/>
            <person name="Wang B."/>
            <person name="Wu P."/>
        </authorList>
    </citation>
    <scope>NUCLEOTIDE SEQUENCE [LARGE SCALE GENOMIC DNA]</scope>
    <source>
        <strain evidence="1">V1</strain>
    </source>
</reference>
<evidence type="ECO:0000313" key="1">
    <source>
        <dbReference type="EMBL" id="CEM62637.1"/>
    </source>
</evidence>
<sequence>MKKRLTLLMYVFLQTQLLLFSQTDPLVLSYQRNFLRANISTKIDILSDAVKNSEKTMLPLFRTALDFTESAYSILLDDRQFLEMAVLTVTKLGELQDAESLDSIQRLLLLADDGALGIACITALSSAKKSNPEFTAFLISWYEKKLTESLTGKKIDPKLLEAAAATLGNLKDKKTFKPLFETVCSPIDPSIITAAKKAVSDNLSLFFTDILAEMEDKNLQKVYNAFSLVKETPSTDAKKIGKIAEKALATGLKQKNIAPALSKKLINESLTVLQDLRWSGASPAVVHYFYTAQAEYKAGALSGSELIPVIRCMGAMGTTESVQALSIFLGMLNSETEKTKTYDENLILTLIQALGELGNKDSFDYLLYVSYLNYPDSIKKAAREAIAQLKW</sequence>
<proteinExistence type="predicted"/>
<dbReference type="GeneID" id="57752910"/>
<dbReference type="OrthoDB" id="370161at2"/>
<dbReference type="RefSeq" id="WP_024753433.1">
    <property type="nucleotide sequence ID" value="NZ_CDNC01000034.1"/>
</dbReference>
<dbReference type="SUPFAM" id="SSF48371">
    <property type="entry name" value="ARM repeat"/>
    <property type="match status" value="1"/>
</dbReference>
<dbReference type="InterPro" id="IPR016024">
    <property type="entry name" value="ARM-type_fold"/>
</dbReference>
<evidence type="ECO:0000313" key="3">
    <source>
        <dbReference type="Proteomes" id="UP000042527"/>
    </source>
</evidence>
<dbReference type="AlphaFoldDB" id="A0A0B7GYE4"/>
<accession>A0A0B7GYE4</accession>
<protein>
    <recommendedName>
        <fullName evidence="5">HEAT repeat domain-containing protein</fullName>
    </recommendedName>
</protein>
<evidence type="ECO:0000313" key="2">
    <source>
        <dbReference type="EMBL" id="QEJ97836.1"/>
    </source>
</evidence>
<keyword evidence="3" id="KW-1185">Reference proteome</keyword>
<dbReference type="EMBL" id="CP042817">
    <property type="protein sequence ID" value="QEJ97836.1"/>
    <property type="molecule type" value="Genomic_DNA"/>
</dbReference>
<name>A0A0B7GYE4_TREPH</name>
<gene>
    <name evidence="2" type="ORF">FUT82_07410</name>
    <name evidence="1" type="ORF">TPHV1_40140</name>
</gene>
<reference evidence="3" key="1">
    <citation type="submission" date="2015-01" db="EMBL/GenBank/DDBJ databases">
        <authorList>
            <person name="Manzoor Shahid"/>
            <person name="Zubair Saima"/>
        </authorList>
    </citation>
    <scope>NUCLEOTIDE SEQUENCE [LARGE SCALE GENOMIC DNA]</scope>
    <source>
        <strain evidence="3">V1</strain>
    </source>
</reference>
<dbReference type="Proteomes" id="UP000042527">
    <property type="component" value="Unassembled WGS sequence"/>
</dbReference>
<reference evidence="2 4" key="3">
    <citation type="submission" date="2019-08" db="EMBL/GenBank/DDBJ databases">
        <authorList>
            <person name="Kuhnert P."/>
        </authorList>
    </citation>
    <scope>NUCLEOTIDE SEQUENCE [LARGE SCALE GENOMIC DNA]</scope>
    <source>
        <strain evidence="2 4">B36.5</strain>
    </source>
</reference>
<organism evidence="1 3">
    <name type="scientific">Treponema phagedenis</name>
    <dbReference type="NCBI Taxonomy" id="162"/>
    <lineage>
        <taxon>Bacteria</taxon>
        <taxon>Pseudomonadati</taxon>
        <taxon>Spirochaetota</taxon>
        <taxon>Spirochaetia</taxon>
        <taxon>Spirochaetales</taxon>
        <taxon>Treponemataceae</taxon>
        <taxon>Treponema</taxon>
    </lineage>
</organism>
<evidence type="ECO:0000313" key="4">
    <source>
        <dbReference type="Proteomes" id="UP000323594"/>
    </source>
</evidence>